<dbReference type="PROSITE" id="PS50076">
    <property type="entry name" value="DNAJ_2"/>
    <property type="match status" value="1"/>
</dbReference>
<accession>A0A915D122</accession>
<dbReference type="Pfam" id="PF00271">
    <property type="entry name" value="Helicase_C"/>
    <property type="match status" value="1"/>
</dbReference>
<name>A0A915D122_9BILA</name>
<dbReference type="AlphaFoldDB" id="A0A915D122"/>
<sequence>MDDGCWSEQKKKREADETPKPPAILIRTHEDILEMVRSKKIDLSTVKLFAMDEPSSMLEKRSRQITEFAEIKSALPKSVQVAKFINCGKDKRIIQGIDQFYVGIQEEVSAEGEVVQVGKCEDVSAMIEKIFKCDSYYDIFNLPRTAKTSKINKSYRELSRKLHPDKCSAIHSTDVSKLINHARDVLSDSDERRKYDCGDGDFPRPIQFKPKPDSEVYISNSALKLGSLCRLLKCVGEEKRSMIFCDDSDEVNEVSQEMMKEGHTTAVVDSRRSQLARDHELLKFCDGSARFLVTTTLCGRAMTVQRVHLVINYDLPANCVDYGRRLVHFGPLEQREGAVINFITKEAEKKIIRQFEAYYDMKIEGRNLDDVF</sequence>
<evidence type="ECO:0000256" key="1">
    <source>
        <dbReference type="SAM" id="MobiDB-lite"/>
    </source>
</evidence>
<dbReference type="PRINTS" id="PR00625">
    <property type="entry name" value="JDOMAIN"/>
</dbReference>
<dbReference type="InterPro" id="IPR001650">
    <property type="entry name" value="Helicase_C-like"/>
</dbReference>
<feature type="domain" description="J" evidence="2">
    <location>
        <begin position="135"/>
        <end position="199"/>
    </location>
</feature>
<dbReference type="CDD" id="cd06257">
    <property type="entry name" value="DnaJ"/>
    <property type="match status" value="1"/>
</dbReference>
<proteinExistence type="predicted"/>
<evidence type="ECO:0000259" key="2">
    <source>
        <dbReference type="PROSITE" id="PS50076"/>
    </source>
</evidence>
<dbReference type="SUPFAM" id="SSF46565">
    <property type="entry name" value="Chaperone J-domain"/>
    <property type="match status" value="1"/>
</dbReference>
<keyword evidence="4" id="KW-1185">Reference proteome</keyword>
<dbReference type="Gene3D" id="3.40.50.300">
    <property type="entry name" value="P-loop containing nucleotide triphosphate hydrolases"/>
    <property type="match status" value="2"/>
</dbReference>
<dbReference type="PROSITE" id="PS51194">
    <property type="entry name" value="HELICASE_CTER"/>
    <property type="match status" value="1"/>
</dbReference>
<dbReference type="SUPFAM" id="SSF52540">
    <property type="entry name" value="P-loop containing nucleoside triphosphate hydrolases"/>
    <property type="match status" value="1"/>
</dbReference>
<dbReference type="SMART" id="SM00490">
    <property type="entry name" value="HELICc"/>
    <property type="match status" value="1"/>
</dbReference>
<dbReference type="Pfam" id="PF00226">
    <property type="entry name" value="DnaJ"/>
    <property type="match status" value="1"/>
</dbReference>
<feature type="compositionally biased region" description="Basic and acidic residues" evidence="1">
    <location>
        <begin position="8"/>
        <end position="19"/>
    </location>
</feature>
<dbReference type="Gene3D" id="1.10.287.110">
    <property type="entry name" value="DnaJ domain"/>
    <property type="match status" value="1"/>
</dbReference>
<protein>
    <submittedName>
        <fullName evidence="5">J domain-containing protein</fullName>
    </submittedName>
</protein>
<organism evidence="4 5">
    <name type="scientific">Ditylenchus dipsaci</name>
    <dbReference type="NCBI Taxonomy" id="166011"/>
    <lineage>
        <taxon>Eukaryota</taxon>
        <taxon>Metazoa</taxon>
        <taxon>Ecdysozoa</taxon>
        <taxon>Nematoda</taxon>
        <taxon>Chromadorea</taxon>
        <taxon>Rhabditida</taxon>
        <taxon>Tylenchina</taxon>
        <taxon>Tylenchomorpha</taxon>
        <taxon>Sphaerularioidea</taxon>
        <taxon>Anguinidae</taxon>
        <taxon>Anguininae</taxon>
        <taxon>Ditylenchus</taxon>
    </lineage>
</organism>
<feature type="domain" description="Helicase C-terminal" evidence="3">
    <location>
        <begin position="227"/>
        <end position="372"/>
    </location>
</feature>
<evidence type="ECO:0000313" key="4">
    <source>
        <dbReference type="Proteomes" id="UP000887574"/>
    </source>
</evidence>
<dbReference type="PANTHER" id="PTHR47958">
    <property type="entry name" value="ATP-DEPENDENT RNA HELICASE DBP3"/>
    <property type="match status" value="1"/>
</dbReference>
<evidence type="ECO:0000313" key="5">
    <source>
        <dbReference type="WBParaSite" id="jg14263"/>
    </source>
</evidence>
<dbReference type="SMART" id="SM00271">
    <property type="entry name" value="DnaJ"/>
    <property type="match status" value="1"/>
</dbReference>
<evidence type="ECO:0000259" key="3">
    <source>
        <dbReference type="PROSITE" id="PS51194"/>
    </source>
</evidence>
<dbReference type="InterPro" id="IPR027417">
    <property type="entry name" value="P-loop_NTPase"/>
</dbReference>
<dbReference type="WBParaSite" id="jg14263">
    <property type="protein sequence ID" value="jg14263"/>
    <property type="gene ID" value="jg14263"/>
</dbReference>
<dbReference type="InterPro" id="IPR036869">
    <property type="entry name" value="J_dom_sf"/>
</dbReference>
<reference evidence="5" key="1">
    <citation type="submission" date="2022-11" db="UniProtKB">
        <authorList>
            <consortium name="WormBaseParasite"/>
        </authorList>
    </citation>
    <scope>IDENTIFICATION</scope>
</reference>
<feature type="region of interest" description="Disordered" evidence="1">
    <location>
        <begin position="1"/>
        <end position="21"/>
    </location>
</feature>
<dbReference type="InterPro" id="IPR001623">
    <property type="entry name" value="DnaJ_domain"/>
</dbReference>
<dbReference type="Proteomes" id="UP000887574">
    <property type="component" value="Unplaced"/>
</dbReference>